<dbReference type="Pfam" id="PF03914">
    <property type="entry name" value="CBF"/>
    <property type="match status" value="1"/>
</dbReference>
<evidence type="ECO:0000313" key="9">
    <source>
        <dbReference type="EMBL" id="KXN68213.1"/>
    </source>
</evidence>
<feature type="compositionally biased region" description="Basic and acidic residues" evidence="6">
    <location>
        <begin position="53"/>
        <end position="72"/>
    </location>
</feature>
<dbReference type="STRING" id="796925.A0A137NZE8"/>
<feature type="coiled-coil region" evidence="5">
    <location>
        <begin position="368"/>
        <end position="406"/>
    </location>
</feature>
<protein>
    <submittedName>
        <fullName evidence="9">NOC3p-domain-containing protein</fullName>
    </submittedName>
</protein>
<keyword evidence="4" id="KW-0539">Nucleus</keyword>
<dbReference type="InterPro" id="IPR005612">
    <property type="entry name" value="CCAAT-binding_factor"/>
</dbReference>
<dbReference type="PANTHER" id="PTHR14428">
    <property type="entry name" value="NUCLEOLAR COMPLEX PROTEIN 3"/>
    <property type="match status" value="1"/>
</dbReference>
<reference evidence="9 10" key="1">
    <citation type="journal article" date="2015" name="Genome Biol. Evol.">
        <title>Phylogenomic analyses indicate that early fungi evolved digesting cell walls of algal ancestors of land plants.</title>
        <authorList>
            <person name="Chang Y."/>
            <person name="Wang S."/>
            <person name="Sekimoto S."/>
            <person name="Aerts A.L."/>
            <person name="Choi C."/>
            <person name="Clum A."/>
            <person name="LaButti K.M."/>
            <person name="Lindquist E.A."/>
            <person name="Yee Ngan C."/>
            <person name="Ohm R.A."/>
            <person name="Salamov A.A."/>
            <person name="Grigoriev I.V."/>
            <person name="Spatafora J.W."/>
            <person name="Berbee M.L."/>
        </authorList>
    </citation>
    <scope>NUCLEOTIDE SEQUENCE [LARGE SCALE GENOMIC DNA]</scope>
    <source>
        <strain evidence="9 10">NRRL 28638</strain>
    </source>
</reference>
<name>A0A137NZE8_CONC2</name>
<dbReference type="GO" id="GO:0005730">
    <property type="term" value="C:nucleolus"/>
    <property type="evidence" value="ECO:0007669"/>
    <property type="project" value="UniProtKB-SubCell"/>
</dbReference>
<feature type="domain" description="CCAAT-binding factor" evidence="7">
    <location>
        <begin position="485"/>
        <end position="644"/>
    </location>
</feature>
<evidence type="ECO:0000256" key="1">
    <source>
        <dbReference type="ARBA" id="ARBA00004604"/>
    </source>
</evidence>
<evidence type="ECO:0000256" key="6">
    <source>
        <dbReference type="SAM" id="MobiDB-lite"/>
    </source>
</evidence>
<feature type="compositionally biased region" description="Acidic residues" evidence="6">
    <location>
        <begin position="36"/>
        <end position="52"/>
    </location>
</feature>
<evidence type="ECO:0000259" key="7">
    <source>
        <dbReference type="Pfam" id="PF03914"/>
    </source>
</evidence>
<dbReference type="InterPro" id="IPR016024">
    <property type="entry name" value="ARM-type_fold"/>
</dbReference>
<dbReference type="OMA" id="HYCPQVR"/>
<dbReference type="GO" id="GO:0003682">
    <property type="term" value="F:chromatin binding"/>
    <property type="evidence" value="ECO:0007669"/>
    <property type="project" value="TreeGrafter"/>
</dbReference>
<proteinExistence type="inferred from homology"/>
<accession>A0A137NZE8</accession>
<dbReference type="InterPro" id="IPR016903">
    <property type="entry name" value="Nucleolar_cplx-assoc_3"/>
</dbReference>
<dbReference type="PANTHER" id="PTHR14428:SF5">
    <property type="entry name" value="NUCLEOLAR COMPLEX PROTEIN 3 HOMOLOG"/>
    <property type="match status" value="1"/>
</dbReference>
<dbReference type="InterPro" id="IPR011501">
    <property type="entry name" value="Noc3_N"/>
</dbReference>
<gene>
    <name evidence="9" type="ORF">CONCODRAFT_9596</name>
</gene>
<dbReference type="Proteomes" id="UP000070444">
    <property type="component" value="Unassembled WGS sequence"/>
</dbReference>
<dbReference type="EMBL" id="KQ964589">
    <property type="protein sequence ID" value="KXN68213.1"/>
    <property type="molecule type" value="Genomic_DNA"/>
</dbReference>
<keyword evidence="10" id="KW-1185">Reference proteome</keyword>
<feature type="domain" description="Nucleolar complex-associated protein 3 N-terminal" evidence="8">
    <location>
        <begin position="138"/>
        <end position="229"/>
    </location>
</feature>
<keyword evidence="3 5" id="KW-0175">Coiled coil</keyword>
<dbReference type="AlphaFoldDB" id="A0A137NZE8"/>
<evidence type="ECO:0000313" key="10">
    <source>
        <dbReference type="Proteomes" id="UP000070444"/>
    </source>
</evidence>
<dbReference type="GO" id="GO:0006270">
    <property type="term" value="P:DNA replication initiation"/>
    <property type="evidence" value="ECO:0007669"/>
    <property type="project" value="TreeGrafter"/>
</dbReference>
<feature type="compositionally biased region" description="Basic and acidic residues" evidence="6">
    <location>
        <begin position="12"/>
        <end position="21"/>
    </location>
</feature>
<comment type="similarity">
    <text evidence="2">Belongs to the CBF/MAK21 family.</text>
</comment>
<dbReference type="OrthoDB" id="10263597at2759"/>
<evidence type="ECO:0000256" key="5">
    <source>
        <dbReference type="SAM" id="Coils"/>
    </source>
</evidence>
<evidence type="ECO:0000259" key="8">
    <source>
        <dbReference type="Pfam" id="PF07540"/>
    </source>
</evidence>
<evidence type="ECO:0000256" key="3">
    <source>
        <dbReference type="ARBA" id="ARBA00023054"/>
    </source>
</evidence>
<organism evidence="9 10">
    <name type="scientific">Conidiobolus coronatus (strain ATCC 28846 / CBS 209.66 / NRRL 28638)</name>
    <name type="common">Delacroixia coronata</name>
    <dbReference type="NCBI Taxonomy" id="796925"/>
    <lineage>
        <taxon>Eukaryota</taxon>
        <taxon>Fungi</taxon>
        <taxon>Fungi incertae sedis</taxon>
        <taxon>Zoopagomycota</taxon>
        <taxon>Entomophthoromycotina</taxon>
        <taxon>Entomophthoromycetes</taxon>
        <taxon>Entomophthorales</taxon>
        <taxon>Ancylistaceae</taxon>
        <taxon>Conidiobolus</taxon>
    </lineage>
</organism>
<evidence type="ECO:0000256" key="4">
    <source>
        <dbReference type="ARBA" id="ARBA00023242"/>
    </source>
</evidence>
<dbReference type="Pfam" id="PF07540">
    <property type="entry name" value="NOC3p"/>
    <property type="match status" value="1"/>
</dbReference>
<feature type="region of interest" description="Disordered" evidence="6">
    <location>
        <begin position="1"/>
        <end position="118"/>
    </location>
</feature>
<dbReference type="SUPFAM" id="SSF48371">
    <property type="entry name" value="ARM repeat"/>
    <property type="match status" value="1"/>
</dbReference>
<feature type="compositionally biased region" description="Acidic residues" evidence="6">
    <location>
        <begin position="90"/>
        <end position="108"/>
    </location>
</feature>
<comment type="subcellular location">
    <subcellularLocation>
        <location evidence="1">Nucleus</location>
        <location evidence="1">Nucleolus</location>
    </subcellularLocation>
</comment>
<evidence type="ECO:0000256" key="2">
    <source>
        <dbReference type="ARBA" id="ARBA00007797"/>
    </source>
</evidence>
<sequence>MGQAAVPKRIQKKEQKSKKFQEPSLSGLFAKAGDFGMDEVSDIESGESEDEGEKITKSIERTGVKKVKEPKQSNRLPIKLKDGTIVKPELEEDEEEEEEEESEEEEEQTPVNEPLKARATRKDRLELLQPSDPNFLIQAQEEIAKLSLKLISNPEEKYYLLNDLKKLFKNKNSQIKQLSYMANLAIFIDIIPSYRIRQVSEAEQTVKVSKAVKNQREFEQGLLSYYQAYLAALQKEFQQTTDETISSTIIHCFSILLEKLGHFNFYEYVIEFCCRRLMSKKIDSNYNKVFDSCKLVFEEDKLGENSLLITKTLLRLMKNKDYNIPSQTIELLNYLNLNLSLGDKVDELTTKDDPKQHHKNGKKNKRVIAELSQHVSKKQKKKQKVDKELADELREAEAEYTREEVSKFQSETLKQVFIIYFRILKTDPPSPLIPTVLDGLINFAHLINIDLFPDLFPYLKSLLYKEIPSAKPSLHLELDYLNNRLKCIHCCFRLLNDEIVGLNLDLKPFYDELYKILLLMTTFGHGGYDEQTEEISKKLILCLNSAFIEGVKTSNLRSQAFLKRLMTISFQLEEPILLQLLQFLKKLILKYSSLLTMFQNNGEVLGDGKYLAEAEDPDLSNPVSTTVAEFVLLQNHFSPKVRDYTRELLKLAKRIQY</sequence>